<proteinExistence type="inferred from homology"/>
<dbReference type="SMART" id="SM00156">
    <property type="entry name" value="PP2Ac"/>
    <property type="match status" value="1"/>
</dbReference>
<evidence type="ECO:0000259" key="2">
    <source>
        <dbReference type="PROSITE" id="PS00125"/>
    </source>
</evidence>
<name>A0A1J4KWV8_9EUKA</name>
<protein>
    <recommendedName>
        <fullName evidence="1">Serine/threonine-protein phosphatase</fullName>
        <ecNumber evidence="1">3.1.3.16</ecNumber>
    </recommendedName>
</protein>
<evidence type="ECO:0000313" key="4">
    <source>
        <dbReference type="Proteomes" id="UP000179807"/>
    </source>
</evidence>
<dbReference type="Proteomes" id="UP000179807">
    <property type="component" value="Unassembled WGS sequence"/>
</dbReference>
<organism evidence="3 4">
    <name type="scientific">Tritrichomonas foetus</name>
    <dbReference type="NCBI Taxonomy" id="1144522"/>
    <lineage>
        <taxon>Eukaryota</taxon>
        <taxon>Metamonada</taxon>
        <taxon>Parabasalia</taxon>
        <taxon>Tritrichomonadida</taxon>
        <taxon>Tritrichomonadidae</taxon>
        <taxon>Tritrichomonas</taxon>
    </lineage>
</organism>
<comment type="catalytic activity">
    <reaction evidence="1">
        <text>O-phospho-L-threonyl-[protein] + H2O = L-threonyl-[protein] + phosphate</text>
        <dbReference type="Rhea" id="RHEA:47004"/>
        <dbReference type="Rhea" id="RHEA-COMP:11060"/>
        <dbReference type="Rhea" id="RHEA-COMP:11605"/>
        <dbReference type="ChEBI" id="CHEBI:15377"/>
        <dbReference type="ChEBI" id="CHEBI:30013"/>
        <dbReference type="ChEBI" id="CHEBI:43474"/>
        <dbReference type="ChEBI" id="CHEBI:61977"/>
        <dbReference type="EC" id="3.1.3.16"/>
    </reaction>
</comment>
<gene>
    <name evidence="3" type="primary">sds21</name>
    <name evidence="3" type="ORF">TRFO_13885</name>
</gene>
<dbReference type="PRINTS" id="PR00114">
    <property type="entry name" value="STPHPHTASE"/>
</dbReference>
<dbReference type="RefSeq" id="XP_068368855.1">
    <property type="nucleotide sequence ID" value="XM_068497514.1"/>
</dbReference>
<dbReference type="GO" id="GO:0004722">
    <property type="term" value="F:protein serine/threonine phosphatase activity"/>
    <property type="evidence" value="ECO:0007669"/>
    <property type="project" value="UniProtKB-EC"/>
</dbReference>
<dbReference type="EC" id="3.1.3.16" evidence="1"/>
<dbReference type="VEuPathDB" id="TrichDB:TRFO_13885"/>
<keyword evidence="1" id="KW-0378">Hydrolase</keyword>
<comment type="caution">
    <text evidence="3">The sequence shown here is derived from an EMBL/GenBank/DDBJ whole genome shotgun (WGS) entry which is preliminary data.</text>
</comment>
<dbReference type="InterPro" id="IPR004843">
    <property type="entry name" value="Calcineurin-like_PHP"/>
</dbReference>
<sequence>MRSQYEHCFMQFSQLLHDDIDSLAHGNTKLKLNIIPKAMVASILFDNRITFDSEPILLKINQPVVVVGDLHGHILDLLRIFQKYGLPPIQRYLFLGDIVDRGQFSLETVIFILLCKVMYPEHIFIIRGNHEFETLCSRLGFLAEIESLYPNSGLFDDFIKCFDYMPLAAVICDNILCVHGGIGPNMSSLKDISNIKRPIHDFSHPVTESLVWSDPTDKSFSYVPSHRGKGYIFGRDALRSFLKASNMTGLIRGHECVHEGVKTQFHKSLITIFSASNYCGQTRNNAGVLEINENGILSAKTFPPLKYLKRSCAQFECKENNLSSYSSTRINIHSLNPIIKKHIRLAQANSFNHIPLYSQSRMVAFPINNGFSSKENDEKVEDIDLKSILPKLLQM</sequence>
<dbReference type="InterPro" id="IPR050341">
    <property type="entry name" value="PP1_catalytic_subunit"/>
</dbReference>
<feature type="domain" description="Serine/threonine specific protein phosphatases" evidence="2">
    <location>
        <begin position="126"/>
        <end position="131"/>
    </location>
</feature>
<dbReference type="Pfam" id="PF00149">
    <property type="entry name" value="Metallophos"/>
    <property type="match status" value="1"/>
</dbReference>
<dbReference type="CDD" id="cd00144">
    <property type="entry name" value="MPP_PPP_family"/>
    <property type="match status" value="1"/>
</dbReference>
<reference evidence="3" key="1">
    <citation type="submission" date="2016-10" db="EMBL/GenBank/DDBJ databases">
        <authorList>
            <person name="Benchimol M."/>
            <person name="Almeida L.G."/>
            <person name="Vasconcelos A.T."/>
            <person name="Perreira-Neves A."/>
            <person name="Rosa I.A."/>
            <person name="Tasca T."/>
            <person name="Bogo M.R."/>
            <person name="de Souza W."/>
        </authorList>
    </citation>
    <scope>NUCLEOTIDE SEQUENCE [LARGE SCALE GENOMIC DNA]</scope>
    <source>
        <strain evidence="3">K</strain>
    </source>
</reference>
<dbReference type="PANTHER" id="PTHR11668">
    <property type="entry name" value="SERINE/THREONINE PROTEIN PHOSPHATASE"/>
    <property type="match status" value="1"/>
</dbReference>
<dbReference type="SUPFAM" id="SSF56300">
    <property type="entry name" value="Metallo-dependent phosphatases"/>
    <property type="match status" value="1"/>
</dbReference>
<dbReference type="GO" id="GO:0005634">
    <property type="term" value="C:nucleus"/>
    <property type="evidence" value="ECO:0007669"/>
    <property type="project" value="TreeGrafter"/>
</dbReference>
<evidence type="ECO:0000256" key="1">
    <source>
        <dbReference type="RuleBase" id="RU004273"/>
    </source>
</evidence>
<dbReference type="InterPro" id="IPR029052">
    <property type="entry name" value="Metallo-depent_PP-like"/>
</dbReference>
<evidence type="ECO:0000313" key="3">
    <source>
        <dbReference type="EMBL" id="OHT15719.1"/>
    </source>
</evidence>
<keyword evidence="4" id="KW-1185">Reference proteome</keyword>
<dbReference type="GeneID" id="94832218"/>
<dbReference type="EMBL" id="MLAK01000197">
    <property type="protein sequence ID" value="OHT15719.1"/>
    <property type="molecule type" value="Genomic_DNA"/>
</dbReference>
<dbReference type="AlphaFoldDB" id="A0A1J4KWV8"/>
<accession>A0A1J4KWV8</accession>
<dbReference type="PANTHER" id="PTHR11668:SF494">
    <property type="entry name" value="PROTEIN PHOSPHATASE, PUTATIVE-RELATED"/>
    <property type="match status" value="1"/>
</dbReference>
<comment type="similarity">
    <text evidence="1">Belongs to the PPP phosphatase family.</text>
</comment>
<dbReference type="Gene3D" id="3.60.21.10">
    <property type="match status" value="1"/>
</dbReference>
<dbReference type="GO" id="GO:0005737">
    <property type="term" value="C:cytoplasm"/>
    <property type="evidence" value="ECO:0007669"/>
    <property type="project" value="TreeGrafter"/>
</dbReference>
<dbReference type="InterPro" id="IPR006186">
    <property type="entry name" value="Ser/Thr-sp_prot-phosphatase"/>
</dbReference>
<dbReference type="PROSITE" id="PS00125">
    <property type="entry name" value="SER_THR_PHOSPHATASE"/>
    <property type="match status" value="1"/>
</dbReference>